<organism evidence="1 2">
    <name type="scientific">Candidatus Methylomirabilis limnetica</name>
    <dbReference type="NCBI Taxonomy" id="2033718"/>
    <lineage>
        <taxon>Bacteria</taxon>
        <taxon>Candidatus Methylomirabilota</taxon>
        <taxon>Candidatus Methylomirabilia</taxon>
        <taxon>Candidatus Methylomirabilales</taxon>
        <taxon>Candidatus Methylomirabilaceae</taxon>
        <taxon>Candidatus Methylomirabilis</taxon>
    </lineage>
</organism>
<comment type="caution">
    <text evidence="1">The sequence shown here is derived from an EMBL/GenBank/DDBJ whole genome shotgun (WGS) entry which is preliminary data.</text>
</comment>
<reference evidence="1 2" key="1">
    <citation type="submission" date="2017-09" db="EMBL/GenBank/DDBJ databases">
        <title>Bloom of a denitrifying methanotroph, Candidatus Methylomirabilis limnetica, in a deep stratified lake.</title>
        <authorList>
            <person name="Graf J.S."/>
            <person name="Marchant H.K."/>
            <person name="Tienken D."/>
            <person name="Hach P.F."/>
            <person name="Brand A."/>
            <person name="Schubert C.J."/>
            <person name="Kuypers M.M."/>
            <person name="Milucka J."/>
        </authorList>
    </citation>
    <scope>NUCLEOTIDE SEQUENCE [LARGE SCALE GENOMIC DNA]</scope>
    <source>
        <strain evidence="1 2">Zug</strain>
    </source>
</reference>
<name>A0A2T4TY54_9BACT</name>
<keyword evidence="2" id="KW-1185">Reference proteome</keyword>
<evidence type="ECO:0000313" key="1">
    <source>
        <dbReference type="EMBL" id="PTL36044.1"/>
    </source>
</evidence>
<sequence length="64" mass="7148">MTSFTESVVEQAALGWLESVGWAVKYGPEIGPGGQRPRGQLRQYDCAHLERIFSGVVRRTLRIS</sequence>
<dbReference type="EMBL" id="NVQC01000020">
    <property type="protein sequence ID" value="PTL36044.1"/>
    <property type="molecule type" value="Genomic_DNA"/>
</dbReference>
<proteinExistence type="predicted"/>
<dbReference type="Proteomes" id="UP000241436">
    <property type="component" value="Unassembled WGS sequence"/>
</dbReference>
<reference evidence="2" key="2">
    <citation type="journal article" date="2018" name="Environ. Microbiol.">
        <title>Bloom of a denitrifying methanotroph, 'Candidatus Methylomirabilis limnetica', in a deep stratified lake.</title>
        <authorList>
            <person name="Graf J.S."/>
            <person name="Mayr M.J."/>
            <person name="Marchant H.K."/>
            <person name="Tienken D."/>
            <person name="Hach P.F."/>
            <person name="Brand A."/>
            <person name="Schubert C.J."/>
            <person name="Kuypers M.M."/>
            <person name="Milucka J."/>
        </authorList>
    </citation>
    <scope>NUCLEOTIDE SEQUENCE [LARGE SCALE GENOMIC DNA]</scope>
    <source>
        <strain evidence="2">Zug</strain>
    </source>
</reference>
<accession>A0A2T4TY54</accession>
<protein>
    <submittedName>
        <fullName evidence="1">Uncharacterized protein</fullName>
    </submittedName>
</protein>
<dbReference type="AlphaFoldDB" id="A0A2T4TY54"/>
<evidence type="ECO:0000313" key="2">
    <source>
        <dbReference type="Proteomes" id="UP000241436"/>
    </source>
</evidence>
<gene>
    <name evidence="1" type="ORF">CLG94_07030</name>
</gene>